<evidence type="ECO:0000313" key="2">
    <source>
        <dbReference type="Proteomes" id="UP000617951"/>
    </source>
</evidence>
<name>A0A926DKK9_9FIRM</name>
<proteinExistence type="predicted"/>
<gene>
    <name evidence="1" type="ORF">H8693_07685</name>
</gene>
<dbReference type="Proteomes" id="UP000617951">
    <property type="component" value="Unassembled WGS sequence"/>
</dbReference>
<comment type="caution">
    <text evidence="1">The sequence shown here is derived from an EMBL/GenBank/DDBJ whole genome shotgun (WGS) entry which is preliminary data.</text>
</comment>
<accession>A0A926DKK9</accession>
<sequence>MANFFDEKGKQLSEEELQEAAGGVVIAKGTGFFDRMIQWKCGKCGCLDFTVTGVSQDGKKFYARCKKCGTSYDFDN</sequence>
<evidence type="ECO:0000313" key="1">
    <source>
        <dbReference type="EMBL" id="MBC8538815.1"/>
    </source>
</evidence>
<keyword evidence="2" id="KW-1185">Reference proteome</keyword>
<protein>
    <submittedName>
        <fullName evidence="1">Uncharacterized protein</fullName>
    </submittedName>
</protein>
<reference evidence="1" key="1">
    <citation type="submission" date="2020-08" db="EMBL/GenBank/DDBJ databases">
        <title>Genome public.</title>
        <authorList>
            <person name="Liu C."/>
            <person name="Sun Q."/>
        </authorList>
    </citation>
    <scope>NUCLEOTIDE SEQUENCE</scope>
    <source>
        <strain evidence="1">NSJ-63</strain>
    </source>
</reference>
<dbReference type="RefSeq" id="WP_249280491.1">
    <property type="nucleotide sequence ID" value="NZ_JACRSS010000003.1"/>
</dbReference>
<dbReference type="AlphaFoldDB" id="A0A926DKK9"/>
<organism evidence="1 2">
    <name type="scientific">Guopingia tenuis</name>
    <dbReference type="NCBI Taxonomy" id="2763656"/>
    <lineage>
        <taxon>Bacteria</taxon>
        <taxon>Bacillati</taxon>
        <taxon>Bacillota</taxon>
        <taxon>Clostridia</taxon>
        <taxon>Christensenellales</taxon>
        <taxon>Christensenellaceae</taxon>
        <taxon>Guopingia</taxon>
    </lineage>
</organism>
<dbReference type="EMBL" id="JACRSS010000003">
    <property type="protein sequence ID" value="MBC8538815.1"/>
    <property type="molecule type" value="Genomic_DNA"/>
</dbReference>